<evidence type="ECO:0000313" key="3">
    <source>
        <dbReference type="WBParaSite" id="PSU_v2.g18684.t1"/>
    </source>
</evidence>
<reference evidence="3" key="1">
    <citation type="submission" date="2022-11" db="UniProtKB">
        <authorList>
            <consortium name="WormBaseParasite"/>
        </authorList>
    </citation>
    <scope>IDENTIFICATION</scope>
</reference>
<evidence type="ECO:0000313" key="2">
    <source>
        <dbReference type="Proteomes" id="UP000887577"/>
    </source>
</evidence>
<feature type="region of interest" description="Disordered" evidence="1">
    <location>
        <begin position="193"/>
        <end position="212"/>
    </location>
</feature>
<protein>
    <submittedName>
        <fullName evidence="3">Uncharacterized protein</fullName>
    </submittedName>
</protein>
<accession>A0A914YEJ2</accession>
<dbReference type="WBParaSite" id="PSU_v2.g18684.t1">
    <property type="protein sequence ID" value="PSU_v2.g18684.t1"/>
    <property type="gene ID" value="PSU_v2.g18684"/>
</dbReference>
<organism evidence="2 3">
    <name type="scientific">Panagrolaimus superbus</name>
    <dbReference type="NCBI Taxonomy" id="310955"/>
    <lineage>
        <taxon>Eukaryota</taxon>
        <taxon>Metazoa</taxon>
        <taxon>Ecdysozoa</taxon>
        <taxon>Nematoda</taxon>
        <taxon>Chromadorea</taxon>
        <taxon>Rhabditida</taxon>
        <taxon>Tylenchina</taxon>
        <taxon>Panagrolaimomorpha</taxon>
        <taxon>Panagrolaimoidea</taxon>
        <taxon>Panagrolaimidae</taxon>
        <taxon>Panagrolaimus</taxon>
    </lineage>
</organism>
<proteinExistence type="predicted"/>
<evidence type="ECO:0000256" key="1">
    <source>
        <dbReference type="SAM" id="MobiDB-lite"/>
    </source>
</evidence>
<dbReference type="Proteomes" id="UP000887577">
    <property type="component" value="Unplaced"/>
</dbReference>
<keyword evidence="2" id="KW-1185">Reference proteome</keyword>
<dbReference type="AlphaFoldDB" id="A0A914YEJ2"/>
<name>A0A914YEJ2_9BILA</name>
<sequence length="212" mass="22153">MRIQHPVHAQQIAGGETDAADLLTTGIDAAVYLQAAAIDADINVACLHFIADHQVAFAQLERPATGNATGGKPGVQAGEVLQLACTHYQLAAVVGHFSATGVVAAAGSAKQRACQIHTAALRAQRSDRQAAAAVVAGGKIDARRRVGNDVTVTARQRYVAAPTVLVHVEQADLPPRHVQHCIAAKRHALAGIGFRTGRTPTPPGCRSQRVRP</sequence>